<evidence type="ECO:0000256" key="1">
    <source>
        <dbReference type="ARBA" id="ARBA00022741"/>
    </source>
</evidence>
<reference evidence="5" key="1">
    <citation type="submission" date="2016-04" db="EMBL/GenBank/DDBJ databases">
        <authorList>
            <person name="Nguyen H.D."/>
            <person name="Samba Siva P."/>
            <person name="Cullis J."/>
            <person name="Levesque C.A."/>
            <person name="Hambleton S."/>
        </authorList>
    </citation>
    <scope>NUCLEOTIDE SEQUENCE</scope>
    <source>
        <strain evidence="5">DAOMC 236416</strain>
    </source>
</reference>
<reference evidence="5" key="2">
    <citation type="journal article" date="2019" name="IMA Fungus">
        <title>Genome sequencing and comparison of five Tilletia species to identify candidate genes for the detection of regulated species infecting wheat.</title>
        <authorList>
            <person name="Nguyen H.D.T."/>
            <person name="Sultana T."/>
            <person name="Kesanakurti P."/>
            <person name="Hambleton S."/>
        </authorList>
    </citation>
    <scope>NUCLEOTIDE SEQUENCE</scope>
    <source>
        <strain evidence="5">DAOMC 236416</strain>
    </source>
</reference>
<dbReference type="AlphaFoldDB" id="A0A8T8SHV8"/>
<keyword evidence="1" id="KW-0547">Nucleotide-binding</keyword>
<dbReference type="Proteomes" id="UP000077521">
    <property type="component" value="Unassembled WGS sequence"/>
</dbReference>
<evidence type="ECO:0000259" key="4">
    <source>
        <dbReference type="PROSITE" id="PS50011"/>
    </source>
</evidence>
<dbReference type="GO" id="GO:0005737">
    <property type="term" value="C:cytoplasm"/>
    <property type="evidence" value="ECO:0007669"/>
    <property type="project" value="TreeGrafter"/>
</dbReference>
<accession>A0A8T8SHV8</accession>
<dbReference type="GO" id="GO:0004674">
    <property type="term" value="F:protein serine/threonine kinase activity"/>
    <property type="evidence" value="ECO:0007669"/>
    <property type="project" value="TreeGrafter"/>
</dbReference>
<sequence>MAPSPGPGSRPNHSHVHSHGHSHAGQGISHAMGMPPLQSMPSNGMLTASRPPPAVPVASSEMSIRNGSYQGLLPPMTGHHGGLYQQGNSGSQPLIFPPPMAAAAAPPPPAAHIQSFRARDAHGAPVALKIVNLDTPEDQDVADIQREVVLLSQLRDADRYNAVRYWGCWTEGPEIWLVMDLAEGGSVRTLMKAGPIAERYASIIVHETLMALAFLHRSGILHRDVKADNILLTNAGHILLCDFGVAASLASATTISNKRSTFLGTPCWTALEVVAVGDGKLYGFHQQRQVHSYQLFRSDVGLVAPSYGGGGIVIDASRSSGLELVREFEGGSTSADTFEFGGPGRGKVQDRERMPVLRKIPSTQF</sequence>
<dbReference type="PANTHER" id="PTHR48012">
    <property type="entry name" value="STERILE20-LIKE KINASE, ISOFORM B-RELATED"/>
    <property type="match status" value="1"/>
</dbReference>
<evidence type="ECO:0000256" key="2">
    <source>
        <dbReference type="ARBA" id="ARBA00022840"/>
    </source>
</evidence>
<dbReference type="PROSITE" id="PS00108">
    <property type="entry name" value="PROTEIN_KINASE_ST"/>
    <property type="match status" value="1"/>
</dbReference>
<dbReference type="SUPFAM" id="SSF56112">
    <property type="entry name" value="Protein kinase-like (PK-like)"/>
    <property type="match status" value="1"/>
</dbReference>
<gene>
    <name evidence="5" type="ORF">A4X13_0g7870</name>
</gene>
<dbReference type="SMART" id="SM00220">
    <property type="entry name" value="S_TKc"/>
    <property type="match status" value="1"/>
</dbReference>
<evidence type="ECO:0000256" key="3">
    <source>
        <dbReference type="SAM" id="MobiDB-lite"/>
    </source>
</evidence>
<dbReference type="PANTHER" id="PTHR48012:SF21">
    <property type="entry name" value="PH DOMAIN-CONTAINING PROTEIN"/>
    <property type="match status" value="1"/>
</dbReference>
<evidence type="ECO:0000313" key="6">
    <source>
        <dbReference type="Proteomes" id="UP000077521"/>
    </source>
</evidence>
<organism evidence="5 6">
    <name type="scientific">Tilletia indica</name>
    <dbReference type="NCBI Taxonomy" id="43049"/>
    <lineage>
        <taxon>Eukaryota</taxon>
        <taxon>Fungi</taxon>
        <taxon>Dikarya</taxon>
        <taxon>Basidiomycota</taxon>
        <taxon>Ustilaginomycotina</taxon>
        <taxon>Exobasidiomycetes</taxon>
        <taxon>Tilletiales</taxon>
        <taxon>Tilletiaceae</taxon>
        <taxon>Tilletia</taxon>
    </lineage>
</organism>
<dbReference type="Gene3D" id="1.10.510.10">
    <property type="entry name" value="Transferase(Phosphotransferase) domain 1"/>
    <property type="match status" value="1"/>
</dbReference>
<dbReference type="PROSITE" id="PS50011">
    <property type="entry name" value="PROTEIN_KINASE_DOM"/>
    <property type="match status" value="1"/>
</dbReference>
<comment type="caution">
    <text evidence="5">The sequence shown here is derived from an EMBL/GenBank/DDBJ whole genome shotgun (WGS) entry which is preliminary data.</text>
</comment>
<keyword evidence="6" id="KW-1185">Reference proteome</keyword>
<dbReference type="EMBL" id="LWDF02001119">
    <property type="protein sequence ID" value="KAE8240286.1"/>
    <property type="molecule type" value="Genomic_DNA"/>
</dbReference>
<dbReference type="InterPro" id="IPR000719">
    <property type="entry name" value="Prot_kinase_dom"/>
</dbReference>
<feature type="region of interest" description="Disordered" evidence="3">
    <location>
        <begin position="1"/>
        <end position="59"/>
    </location>
</feature>
<dbReference type="Pfam" id="PF00069">
    <property type="entry name" value="Pkinase"/>
    <property type="match status" value="1"/>
</dbReference>
<dbReference type="InterPro" id="IPR050629">
    <property type="entry name" value="STE20/SPS1-PAK"/>
</dbReference>
<feature type="domain" description="Protein kinase" evidence="4">
    <location>
        <begin position="69"/>
        <end position="365"/>
    </location>
</feature>
<evidence type="ECO:0000313" key="5">
    <source>
        <dbReference type="EMBL" id="KAE8240286.1"/>
    </source>
</evidence>
<feature type="compositionally biased region" description="Basic residues" evidence="3">
    <location>
        <begin position="12"/>
        <end position="22"/>
    </location>
</feature>
<dbReference type="InterPro" id="IPR011009">
    <property type="entry name" value="Kinase-like_dom_sf"/>
</dbReference>
<keyword evidence="2" id="KW-0067">ATP-binding</keyword>
<name>A0A8T8SHV8_9BASI</name>
<protein>
    <recommendedName>
        <fullName evidence="4">Protein kinase domain-containing protein</fullName>
    </recommendedName>
</protein>
<dbReference type="InterPro" id="IPR008271">
    <property type="entry name" value="Ser/Thr_kinase_AS"/>
</dbReference>
<dbReference type="GO" id="GO:0005524">
    <property type="term" value="F:ATP binding"/>
    <property type="evidence" value="ECO:0007669"/>
    <property type="project" value="UniProtKB-KW"/>
</dbReference>
<proteinExistence type="predicted"/>